<comment type="caution">
    <text evidence="3">The sequence shown here is derived from an EMBL/GenBank/DDBJ whole genome shotgun (WGS) entry which is preliminary data.</text>
</comment>
<dbReference type="Gene3D" id="1.10.1790.10">
    <property type="entry name" value="PRD domain"/>
    <property type="match status" value="2"/>
</dbReference>
<dbReference type="Pfam" id="PF03123">
    <property type="entry name" value="CAT_RBD"/>
    <property type="match status" value="1"/>
</dbReference>
<feature type="domain" description="PRD" evidence="2">
    <location>
        <begin position="65"/>
        <end position="170"/>
    </location>
</feature>
<evidence type="ECO:0000313" key="4">
    <source>
        <dbReference type="Proteomes" id="UP001595807"/>
    </source>
</evidence>
<dbReference type="InterPro" id="IPR036650">
    <property type="entry name" value="CAT_RNA-bd_dom_sf"/>
</dbReference>
<evidence type="ECO:0000313" key="3">
    <source>
        <dbReference type="EMBL" id="MFC3928111.1"/>
    </source>
</evidence>
<accession>A0ABV8CVF3</accession>
<feature type="domain" description="PRD" evidence="2">
    <location>
        <begin position="171"/>
        <end position="280"/>
    </location>
</feature>
<dbReference type="NCBIfam" id="NF046042">
    <property type="entry name" value="LicT"/>
    <property type="match status" value="1"/>
</dbReference>
<dbReference type="EMBL" id="JBHRZV010000045">
    <property type="protein sequence ID" value="MFC3928111.1"/>
    <property type="molecule type" value="Genomic_DNA"/>
</dbReference>
<name>A0ABV8CVF3_9STRE</name>
<dbReference type="Gene3D" id="2.30.24.10">
    <property type="entry name" value="CAT RNA-binding domain"/>
    <property type="match status" value="1"/>
</dbReference>
<dbReference type="PANTHER" id="PTHR30185">
    <property type="entry name" value="CRYPTIC BETA-GLUCOSIDE BGL OPERON ANTITERMINATOR"/>
    <property type="match status" value="1"/>
</dbReference>
<keyword evidence="1" id="KW-0677">Repeat</keyword>
<dbReference type="InterPro" id="IPR011608">
    <property type="entry name" value="PRD"/>
</dbReference>
<dbReference type="PANTHER" id="PTHR30185:SF15">
    <property type="entry name" value="CRYPTIC BETA-GLUCOSIDE BGL OPERON ANTITERMINATOR"/>
    <property type="match status" value="1"/>
</dbReference>
<proteinExistence type="predicted"/>
<dbReference type="SUPFAM" id="SSF50151">
    <property type="entry name" value="SacY-like RNA-binding domain"/>
    <property type="match status" value="1"/>
</dbReference>
<dbReference type="InterPro" id="IPR004341">
    <property type="entry name" value="CAT_RNA-bd_dom"/>
</dbReference>
<dbReference type="InterPro" id="IPR050661">
    <property type="entry name" value="BglG_antiterminators"/>
</dbReference>
<sequence>MKVEKVYNNNVVQVRDDSDHELIVMGRGLGFQKKTGDFLDETLIEKRFVLEGKEEAQAFGQIYGDLDGQEITLVMDMIHEAEEVLGETFDTNFYMSFADHIHYTIERVRSGFQIQNPLFWEVRKFYPQEFELGKTFVSRLEQAYTLHLGEEEAASIALHFINAQKESKSGEKNLKMAKIVQELLDIVRLHFGAQLDESDIAYTRFVTHVQYFAQRIVNGMIQGNNDAFLYEQVQNNYPKAFACCQKINQLVEAAYEFPMSLDEQVYLTIHIQRLQVKQAQ</sequence>
<dbReference type="PROSITE" id="PS51372">
    <property type="entry name" value="PRD_2"/>
    <property type="match status" value="2"/>
</dbReference>
<keyword evidence="4" id="KW-1185">Reference proteome</keyword>
<organism evidence="3 4">
    <name type="scientific">Streptococcus caprae</name>
    <dbReference type="NCBI Taxonomy" id="1640501"/>
    <lineage>
        <taxon>Bacteria</taxon>
        <taxon>Bacillati</taxon>
        <taxon>Bacillota</taxon>
        <taxon>Bacilli</taxon>
        <taxon>Lactobacillales</taxon>
        <taxon>Streptococcaceae</taxon>
        <taxon>Streptococcus</taxon>
    </lineage>
</organism>
<dbReference type="SUPFAM" id="SSF63520">
    <property type="entry name" value="PTS-regulatory domain, PRD"/>
    <property type="match status" value="2"/>
</dbReference>
<dbReference type="InterPro" id="IPR036634">
    <property type="entry name" value="PRD_sf"/>
</dbReference>
<reference evidence="4" key="1">
    <citation type="journal article" date="2019" name="Int. J. Syst. Evol. Microbiol.">
        <title>The Global Catalogue of Microorganisms (GCM) 10K type strain sequencing project: providing services to taxonomists for standard genome sequencing and annotation.</title>
        <authorList>
            <consortium name="The Broad Institute Genomics Platform"/>
            <consortium name="The Broad Institute Genome Sequencing Center for Infectious Disease"/>
            <person name="Wu L."/>
            <person name="Ma J."/>
        </authorList>
    </citation>
    <scope>NUCLEOTIDE SEQUENCE [LARGE SCALE GENOMIC DNA]</scope>
    <source>
        <strain evidence="4">CCUG 67170</strain>
    </source>
</reference>
<gene>
    <name evidence="3" type="primary">licT</name>
    <name evidence="3" type="ORF">ACFORF_05945</name>
</gene>
<dbReference type="RefSeq" id="WP_380426356.1">
    <property type="nucleotide sequence ID" value="NZ_JBHRZV010000045.1"/>
</dbReference>
<dbReference type="SMART" id="SM01061">
    <property type="entry name" value="CAT_RBD"/>
    <property type="match status" value="1"/>
</dbReference>
<dbReference type="Pfam" id="PF00874">
    <property type="entry name" value="PRD"/>
    <property type="match status" value="2"/>
</dbReference>
<evidence type="ECO:0000256" key="1">
    <source>
        <dbReference type="ARBA" id="ARBA00022737"/>
    </source>
</evidence>
<protein>
    <submittedName>
        <fullName evidence="3">BglG family transcription antiterminator LicT</fullName>
    </submittedName>
</protein>
<dbReference type="Proteomes" id="UP001595807">
    <property type="component" value="Unassembled WGS sequence"/>
</dbReference>
<evidence type="ECO:0000259" key="2">
    <source>
        <dbReference type="PROSITE" id="PS51372"/>
    </source>
</evidence>